<organism evidence="1 2">
    <name type="scientific">Solitalea koreensis</name>
    <dbReference type="NCBI Taxonomy" id="543615"/>
    <lineage>
        <taxon>Bacteria</taxon>
        <taxon>Pseudomonadati</taxon>
        <taxon>Bacteroidota</taxon>
        <taxon>Sphingobacteriia</taxon>
        <taxon>Sphingobacteriales</taxon>
        <taxon>Sphingobacteriaceae</taxon>
        <taxon>Solitalea</taxon>
    </lineage>
</organism>
<sequence length="128" mass="13277">MAINLEETVKQLIDFLKTEAKTETVVGQPFQLGEFSCVPVIKFGIGLGYGGGEGHGDAPNKGKGEGGGSGGGGGMGVAPIGFLVARADQISFIPTHSSTGLGAAFEKLPELLEKFMNKKKQTDSETTF</sequence>
<evidence type="ECO:0000313" key="1">
    <source>
        <dbReference type="EMBL" id="SMO64685.1"/>
    </source>
</evidence>
<dbReference type="InterPro" id="IPR014229">
    <property type="entry name" value="Spore_YtfJ"/>
</dbReference>
<proteinExistence type="predicted"/>
<protein>
    <submittedName>
        <fullName evidence="1">Uncharacterized spore protein YtfJ</fullName>
    </submittedName>
</protein>
<dbReference type="PANTHER" id="PTHR39162">
    <property type="entry name" value="GLL3345 PROTEIN"/>
    <property type="match status" value="1"/>
</dbReference>
<dbReference type="OrthoDB" id="679979at2"/>
<dbReference type="AlphaFoldDB" id="A0A521CZ30"/>
<gene>
    <name evidence="1" type="ORF">SAMN06265350_10554</name>
</gene>
<dbReference type="EMBL" id="FXSZ01000005">
    <property type="protein sequence ID" value="SMO64685.1"/>
    <property type="molecule type" value="Genomic_DNA"/>
</dbReference>
<accession>A0A521CZ30</accession>
<name>A0A521CZ30_9SPHI</name>
<dbReference type="Pfam" id="PF09579">
    <property type="entry name" value="Spore_YtfJ"/>
    <property type="match status" value="1"/>
</dbReference>
<dbReference type="PANTHER" id="PTHR39162:SF1">
    <property type="entry name" value="SPORULATION PROTEIN YTFJ"/>
    <property type="match status" value="1"/>
</dbReference>
<dbReference type="Proteomes" id="UP000315971">
    <property type="component" value="Unassembled WGS sequence"/>
</dbReference>
<reference evidence="1 2" key="1">
    <citation type="submission" date="2017-05" db="EMBL/GenBank/DDBJ databases">
        <authorList>
            <person name="Varghese N."/>
            <person name="Submissions S."/>
        </authorList>
    </citation>
    <scope>NUCLEOTIDE SEQUENCE [LARGE SCALE GENOMIC DNA]</scope>
    <source>
        <strain evidence="1 2">DSM 21342</strain>
    </source>
</reference>
<evidence type="ECO:0000313" key="2">
    <source>
        <dbReference type="Proteomes" id="UP000315971"/>
    </source>
</evidence>
<keyword evidence="2" id="KW-1185">Reference proteome</keyword>
<dbReference type="RefSeq" id="WP_142603549.1">
    <property type="nucleotide sequence ID" value="NZ_FXSZ01000005.1"/>
</dbReference>